<keyword evidence="5" id="KW-0325">Glycoprotein</keyword>
<keyword evidence="4" id="KW-0732">Signal</keyword>
<dbReference type="PANTHER" id="PTHR13234">
    <property type="entry name" value="GAMMA-INTERFERON INDUCIBLE LYSOSOMAL THIOL REDUCTASE GILT"/>
    <property type="match status" value="1"/>
</dbReference>
<comment type="similarity">
    <text evidence="2">Belongs to the GILT family.</text>
</comment>
<organism evidence="7 8">
    <name type="scientific">Callosobruchus maculatus</name>
    <name type="common">Southern cowpea weevil</name>
    <name type="synonym">Pulse bruchid</name>
    <dbReference type="NCBI Taxonomy" id="64391"/>
    <lineage>
        <taxon>Eukaryota</taxon>
        <taxon>Metazoa</taxon>
        <taxon>Ecdysozoa</taxon>
        <taxon>Arthropoda</taxon>
        <taxon>Hexapoda</taxon>
        <taxon>Insecta</taxon>
        <taxon>Pterygota</taxon>
        <taxon>Neoptera</taxon>
        <taxon>Endopterygota</taxon>
        <taxon>Coleoptera</taxon>
        <taxon>Polyphaga</taxon>
        <taxon>Cucujiformia</taxon>
        <taxon>Chrysomeloidea</taxon>
        <taxon>Chrysomelidae</taxon>
        <taxon>Bruchinae</taxon>
        <taxon>Bruchini</taxon>
        <taxon>Callosobruchus</taxon>
    </lineage>
</organism>
<evidence type="ECO:0000256" key="3">
    <source>
        <dbReference type="ARBA" id="ARBA00022525"/>
    </source>
</evidence>
<reference evidence="7 8" key="1">
    <citation type="submission" date="2019-01" db="EMBL/GenBank/DDBJ databases">
        <authorList>
            <person name="Sayadi A."/>
        </authorList>
    </citation>
    <scope>NUCLEOTIDE SEQUENCE [LARGE SCALE GENOMIC DNA]</scope>
</reference>
<dbReference type="EMBL" id="CAACVG010008028">
    <property type="protein sequence ID" value="VEN48096.1"/>
    <property type="molecule type" value="Genomic_DNA"/>
</dbReference>
<evidence type="ECO:0000313" key="8">
    <source>
        <dbReference type="Proteomes" id="UP000410492"/>
    </source>
</evidence>
<dbReference type="AlphaFoldDB" id="A0A653CK66"/>
<dbReference type="OrthoDB" id="958254at2759"/>
<evidence type="ECO:0000256" key="5">
    <source>
        <dbReference type="ARBA" id="ARBA00023180"/>
    </source>
</evidence>
<dbReference type="PANTHER" id="PTHR13234:SF8">
    <property type="entry name" value="GAMMA-INTERFERON-INDUCIBLE LYSOSOMAL THIOL REDUCTASE"/>
    <property type="match status" value="1"/>
</dbReference>
<name>A0A653CK66_CALMS</name>
<keyword evidence="6" id="KW-0472">Membrane</keyword>
<evidence type="ECO:0008006" key="9">
    <source>
        <dbReference type="Google" id="ProtNLM"/>
    </source>
</evidence>
<gene>
    <name evidence="7" type="ORF">CALMAC_LOCUS9679</name>
</gene>
<feature type="transmembrane region" description="Helical" evidence="6">
    <location>
        <begin position="26"/>
        <end position="45"/>
    </location>
</feature>
<keyword evidence="3" id="KW-0964">Secreted</keyword>
<comment type="subcellular location">
    <subcellularLocation>
        <location evidence="1">Secreted</location>
    </subcellularLocation>
</comment>
<evidence type="ECO:0000256" key="1">
    <source>
        <dbReference type="ARBA" id="ARBA00004613"/>
    </source>
</evidence>
<evidence type="ECO:0000256" key="4">
    <source>
        <dbReference type="ARBA" id="ARBA00022729"/>
    </source>
</evidence>
<dbReference type="InterPro" id="IPR004911">
    <property type="entry name" value="Interferon-induced_GILT"/>
</dbReference>
<keyword evidence="8" id="KW-1185">Reference proteome</keyword>
<keyword evidence="6" id="KW-0812">Transmembrane</keyword>
<evidence type="ECO:0000256" key="6">
    <source>
        <dbReference type="SAM" id="Phobius"/>
    </source>
</evidence>
<sequence>MKYPHALETFFVIIHWKMRRIRCYRLQNLFVVSGIVSICFLLYLATISGDHTQQVLRKQIKVTYKHRRSSESGHSNHIYVNVTVFYETFCPACKSFITKQMYPTYRYLNGSHINLDLVPFGWAKVREIDPYTHNITCQHGEKECYGNRIHACALYLYQLDKSLKFINCTLSYINPVADDVIEKCTKIARISADKLQECQMTKGNSLLVNNGLKSDFHHKYMPAISFNGHFDESIQSQVWHNFSSVILQHFPPETTTTTSTTPDSSDGNIASVSSVSIILVCILLLSDNVF</sequence>
<proteinExistence type="inferred from homology"/>
<dbReference type="GO" id="GO:0016671">
    <property type="term" value="F:oxidoreductase activity, acting on a sulfur group of donors, disulfide as acceptor"/>
    <property type="evidence" value="ECO:0007669"/>
    <property type="project" value="InterPro"/>
</dbReference>
<dbReference type="GO" id="GO:0005576">
    <property type="term" value="C:extracellular region"/>
    <property type="evidence" value="ECO:0007669"/>
    <property type="project" value="UniProtKB-SubCell"/>
</dbReference>
<keyword evidence="6" id="KW-1133">Transmembrane helix</keyword>
<protein>
    <recommendedName>
        <fullName evidence="9">Saposin A-type domain-containing protein</fullName>
    </recommendedName>
</protein>
<dbReference type="Pfam" id="PF03227">
    <property type="entry name" value="GILT"/>
    <property type="match status" value="1"/>
</dbReference>
<evidence type="ECO:0000256" key="2">
    <source>
        <dbReference type="ARBA" id="ARBA00005679"/>
    </source>
</evidence>
<accession>A0A653CK66</accession>
<dbReference type="Proteomes" id="UP000410492">
    <property type="component" value="Unassembled WGS sequence"/>
</dbReference>
<evidence type="ECO:0000313" key="7">
    <source>
        <dbReference type="EMBL" id="VEN48096.1"/>
    </source>
</evidence>